<feature type="transmembrane region" description="Helical" evidence="8">
    <location>
        <begin position="195"/>
        <end position="213"/>
    </location>
</feature>
<keyword evidence="3" id="KW-0813">Transport</keyword>
<evidence type="ECO:0000256" key="8">
    <source>
        <dbReference type="SAM" id="Phobius"/>
    </source>
</evidence>
<organism evidence="9 10">
    <name type="scientific">Crenobacter luteus</name>
    <dbReference type="NCBI Taxonomy" id="1452487"/>
    <lineage>
        <taxon>Bacteria</taxon>
        <taxon>Pseudomonadati</taxon>
        <taxon>Pseudomonadota</taxon>
        <taxon>Betaproteobacteria</taxon>
        <taxon>Neisseriales</taxon>
        <taxon>Neisseriaceae</taxon>
        <taxon>Crenobacter</taxon>
    </lineage>
</organism>
<evidence type="ECO:0000256" key="7">
    <source>
        <dbReference type="ARBA" id="ARBA00023136"/>
    </source>
</evidence>
<dbReference type="PANTHER" id="PTHR42810">
    <property type="entry name" value="PURINE PERMEASE C1399.01C-RELATED"/>
    <property type="match status" value="1"/>
</dbReference>
<keyword evidence="7 8" id="KW-0472">Membrane</keyword>
<dbReference type="InterPro" id="IPR006042">
    <property type="entry name" value="Xan_ur_permease"/>
</dbReference>
<dbReference type="NCBIfam" id="TIGR03173">
    <property type="entry name" value="pbuX"/>
    <property type="match status" value="1"/>
</dbReference>
<dbReference type="InterPro" id="IPR006043">
    <property type="entry name" value="NCS2"/>
</dbReference>
<dbReference type="OrthoDB" id="9805749at2"/>
<dbReference type="Proteomes" id="UP000076625">
    <property type="component" value="Unassembled WGS sequence"/>
</dbReference>
<evidence type="ECO:0000256" key="2">
    <source>
        <dbReference type="ARBA" id="ARBA00008821"/>
    </source>
</evidence>
<dbReference type="GO" id="GO:0042907">
    <property type="term" value="F:xanthine transmembrane transporter activity"/>
    <property type="evidence" value="ECO:0007669"/>
    <property type="project" value="TreeGrafter"/>
</dbReference>
<feature type="transmembrane region" description="Helical" evidence="8">
    <location>
        <begin position="318"/>
        <end position="340"/>
    </location>
</feature>
<keyword evidence="6 8" id="KW-1133">Transmembrane helix</keyword>
<dbReference type="NCBIfam" id="NF037981">
    <property type="entry name" value="NCS2_1"/>
    <property type="match status" value="1"/>
</dbReference>
<keyword evidence="10" id="KW-1185">Reference proteome</keyword>
<comment type="subcellular location">
    <subcellularLocation>
        <location evidence="1">Cell membrane</location>
        <topology evidence="1">Multi-pass membrane protein</topology>
    </subcellularLocation>
</comment>
<feature type="transmembrane region" description="Helical" evidence="8">
    <location>
        <begin position="233"/>
        <end position="252"/>
    </location>
</feature>
<feature type="transmembrane region" description="Helical" evidence="8">
    <location>
        <begin position="131"/>
        <end position="153"/>
    </location>
</feature>
<reference evidence="10" key="1">
    <citation type="submission" date="2016-01" db="EMBL/GenBank/DDBJ databases">
        <title>Draft genome of Chromobacterium sp. F49.</title>
        <authorList>
            <person name="Hong K.W."/>
        </authorList>
    </citation>
    <scope>NUCLEOTIDE SEQUENCE [LARGE SCALE GENOMIC DNA]</scope>
    <source>
        <strain evidence="10">CN10</strain>
    </source>
</reference>
<dbReference type="NCBIfam" id="TIGR00801">
    <property type="entry name" value="ncs2"/>
    <property type="match status" value="1"/>
</dbReference>
<dbReference type="STRING" id="1452487.AVW16_05725"/>
<evidence type="ECO:0000256" key="5">
    <source>
        <dbReference type="ARBA" id="ARBA00022692"/>
    </source>
</evidence>
<feature type="transmembrane region" description="Helical" evidence="8">
    <location>
        <begin position="102"/>
        <end position="124"/>
    </location>
</feature>
<feature type="transmembrane region" description="Helical" evidence="8">
    <location>
        <begin position="20"/>
        <end position="39"/>
    </location>
</feature>
<comment type="similarity">
    <text evidence="2">Belongs to the nucleobase:cation symporter-2 (NCS2) (TC 2.A.40) family.</text>
</comment>
<evidence type="ECO:0000313" key="10">
    <source>
        <dbReference type="Proteomes" id="UP000076625"/>
    </source>
</evidence>
<name>A0A161RC70_9NEIS</name>
<dbReference type="RefSeq" id="WP_066609883.1">
    <property type="nucleotide sequence ID" value="NZ_LQQU01000005.1"/>
</dbReference>
<dbReference type="InterPro" id="IPR017588">
    <property type="entry name" value="UacT-like"/>
</dbReference>
<dbReference type="EMBL" id="LQQU01000005">
    <property type="protein sequence ID" value="KZE34818.1"/>
    <property type="molecule type" value="Genomic_DNA"/>
</dbReference>
<accession>A0A161RC70</accession>
<gene>
    <name evidence="9" type="ORF">AVW16_05725</name>
</gene>
<dbReference type="GO" id="GO:0005886">
    <property type="term" value="C:plasma membrane"/>
    <property type="evidence" value="ECO:0007669"/>
    <property type="project" value="UniProtKB-SubCell"/>
</dbReference>
<evidence type="ECO:0000256" key="1">
    <source>
        <dbReference type="ARBA" id="ARBA00004651"/>
    </source>
</evidence>
<comment type="caution">
    <text evidence="9">The sequence shown here is derived from an EMBL/GenBank/DDBJ whole genome shotgun (WGS) entry which is preliminary data.</text>
</comment>
<evidence type="ECO:0000313" key="9">
    <source>
        <dbReference type="EMBL" id="KZE34818.1"/>
    </source>
</evidence>
<feature type="transmembrane region" description="Helical" evidence="8">
    <location>
        <begin position="51"/>
        <end position="73"/>
    </location>
</feature>
<evidence type="ECO:0000256" key="4">
    <source>
        <dbReference type="ARBA" id="ARBA00022475"/>
    </source>
</evidence>
<feature type="transmembrane region" description="Helical" evidence="8">
    <location>
        <begin position="379"/>
        <end position="399"/>
    </location>
</feature>
<sequence>MTTTVHPVDQVLPARQMASLGLQHMAISYLGSVAVPLMIASALKMSQADTIVLISTTLFCTGIATLLQTVGFWKFGVRLPVLQGAAFSSVGPVIAIGTNPQIGIAGICGAVIGAGIITMLIAPYVGRLRRFFPPVVIGCIVTVIGLQLLPVAYNWTGGGRGHADFGAPSFLLVAGVVLGTILVINRVGGPMMRNLAVLIGMIVGTLLAVALGMGDYSSVQESPWVTAPYPFYFGIPTFAILPIATILVVMIVQMVESMGLFVAIGDIVDKPIQEKEVVNGLRANGLASTIAGCFAAFPFIAHMENVGLVILSGVRSRWVVATSGVLMCLVALVPKAGAVIAATPSAALGGAGVAMFGVVVAAGVQTLAKVDYTSNRYNVMIVAFTIAIALVPVLAPTLFKQLPDWSQPFLHSGVVIACLVSVTLNILLNGVGKSDEAELKTVPHSL</sequence>
<protein>
    <submittedName>
        <fullName evidence="9">Purine permease</fullName>
    </submittedName>
</protein>
<keyword evidence="4" id="KW-1003">Cell membrane</keyword>
<feature type="transmembrane region" description="Helical" evidence="8">
    <location>
        <begin position="411"/>
        <end position="431"/>
    </location>
</feature>
<feature type="transmembrane region" description="Helical" evidence="8">
    <location>
        <begin position="346"/>
        <end position="367"/>
    </location>
</feature>
<dbReference type="AlphaFoldDB" id="A0A161RC70"/>
<evidence type="ECO:0000256" key="3">
    <source>
        <dbReference type="ARBA" id="ARBA00022448"/>
    </source>
</evidence>
<dbReference type="PANTHER" id="PTHR42810:SF4">
    <property type="entry name" value="URIC ACID TRANSPORTER UACT"/>
    <property type="match status" value="1"/>
</dbReference>
<proteinExistence type="inferred from homology"/>
<evidence type="ECO:0000256" key="6">
    <source>
        <dbReference type="ARBA" id="ARBA00022989"/>
    </source>
</evidence>
<feature type="transmembrane region" description="Helical" evidence="8">
    <location>
        <begin position="165"/>
        <end position="183"/>
    </location>
</feature>
<keyword evidence="5 8" id="KW-0812">Transmembrane</keyword>
<dbReference type="Pfam" id="PF00860">
    <property type="entry name" value="Xan_ur_permease"/>
    <property type="match status" value="1"/>
</dbReference>